<dbReference type="Proteomes" id="UP001497383">
    <property type="component" value="Chromosome 1"/>
</dbReference>
<proteinExistence type="inferred from homology"/>
<keyword evidence="5" id="KW-1185">Reference proteome</keyword>
<dbReference type="GeneID" id="92205422"/>
<accession>A0ABP0ZIJ4</accession>
<dbReference type="CDD" id="cd05227">
    <property type="entry name" value="AR_SDR_e"/>
    <property type="match status" value="1"/>
</dbReference>
<sequence length="332" mass="37531">MVKVFITGATGFIAQHIIKLLLEHGHQVVGSVRSQRKGEALLSRIPRQYAGQFKYEVVPELASPDAFDATLQRHRDIRFLFHTASPCTFDTVHHEQELIIPAVNGTRNIFEAAHKYCPHLKRIVITSSDSAIFSNVDERNNKLFFNEQSWNSMKYEDALGDSVSAYYMSKVLAEKSAWDFIATRKPVFDLVAVNPSYVYGPQAFECDPENLNVTSAMIGNLLKCKYQIEIGGYIDVRDIAKAHLFAMERDEARGRRLFMTNGYFSTQMMLDFINQHFPQLNLPKGNVGSGERDVSVLARVDNSATKQLLGWQFGSLETAVVDTVQQILDSRK</sequence>
<reference evidence="4 5" key="1">
    <citation type="submission" date="2024-03" db="EMBL/GenBank/DDBJ databases">
        <authorList>
            <person name="Brejova B."/>
        </authorList>
    </citation>
    <scope>NUCLEOTIDE SEQUENCE [LARGE SCALE GENOMIC DNA]</scope>
    <source>
        <strain evidence="4 5">CBS 14171</strain>
    </source>
</reference>
<dbReference type="SUPFAM" id="SSF51735">
    <property type="entry name" value="NAD(P)-binding Rossmann-fold domains"/>
    <property type="match status" value="1"/>
</dbReference>
<dbReference type="InterPro" id="IPR001509">
    <property type="entry name" value="Epimerase_deHydtase"/>
</dbReference>
<dbReference type="InterPro" id="IPR036291">
    <property type="entry name" value="NAD(P)-bd_dom_sf"/>
</dbReference>
<dbReference type="InterPro" id="IPR050425">
    <property type="entry name" value="NAD(P)_dehydrat-like"/>
</dbReference>
<feature type="domain" description="NAD-dependent epimerase/dehydratase" evidence="3">
    <location>
        <begin position="4"/>
        <end position="252"/>
    </location>
</feature>
<name>A0ABP0ZIJ4_9ASCO</name>
<evidence type="ECO:0000256" key="2">
    <source>
        <dbReference type="ARBA" id="ARBA00023445"/>
    </source>
</evidence>
<organism evidence="4 5">
    <name type="scientific">Lodderomyces beijingensis</name>
    <dbReference type="NCBI Taxonomy" id="1775926"/>
    <lineage>
        <taxon>Eukaryota</taxon>
        <taxon>Fungi</taxon>
        <taxon>Dikarya</taxon>
        <taxon>Ascomycota</taxon>
        <taxon>Saccharomycotina</taxon>
        <taxon>Pichiomycetes</taxon>
        <taxon>Debaryomycetaceae</taxon>
        <taxon>Candida/Lodderomyces clade</taxon>
        <taxon>Lodderomyces</taxon>
    </lineage>
</organism>
<keyword evidence="1" id="KW-0560">Oxidoreductase</keyword>
<dbReference type="Pfam" id="PF01370">
    <property type="entry name" value="Epimerase"/>
    <property type="match status" value="1"/>
</dbReference>
<evidence type="ECO:0000256" key="1">
    <source>
        <dbReference type="ARBA" id="ARBA00023002"/>
    </source>
</evidence>
<dbReference type="Gene3D" id="3.40.50.720">
    <property type="entry name" value="NAD(P)-binding Rossmann-like Domain"/>
    <property type="match status" value="1"/>
</dbReference>
<evidence type="ECO:0000259" key="3">
    <source>
        <dbReference type="Pfam" id="PF01370"/>
    </source>
</evidence>
<comment type="similarity">
    <text evidence="2">Belongs to the NAD(P)-dependent epimerase/dehydratase family. Dihydroflavonol-4-reductase subfamily.</text>
</comment>
<dbReference type="PANTHER" id="PTHR10366:SF844">
    <property type="entry name" value="NADPH-DEPENDENT METHYLGLYOXAL REDUCTASE GRE2"/>
    <property type="match status" value="1"/>
</dbReference>
<dbReference type="PANTHER" id="PTHR10366">
    <property type="entry name" value="NAD DEPENDENT EPIMERASE/DEHYDRATASE"/>
    <property type="match status" value="1"/>
</dbReference>
<protein>
    <recommendedName>
        <fullName evidence="3">NAD-dependent epimerase/dehydratase domain-containing protein</fullName>
    </recommendedName>
</protein>
<evidence type="ECO:0000313" key="4">
    <source>
        <dbReference type="EMBL" id="CAK9435499.1"/>
    </source>
</evidence>
<dbReference type="RefSeq" id="XP_066827164.1">
    <property type="nucleotide sequence ID" value="XM_066972239.1"/>
</dbReference>
<dbReference type="EMBL" id="OZ022405">
    <property type="protein sequence ID" value="CAK9435499.1"/>
    <property type="molecule type" value="Genomic_DNA"/>
</dbReference>
<evidence type="ECO:0000313" key="5">
    <source>
        <dbReference type="Proteomes" id="UP001497383"/>
    </source>
</evidence>
<gene>
    <name evidence="4" type="ORF">LODBEIA_P02260</name>
</gene>